<dbReference type="OrthoDB" id="2055006at2"/>
<organism evidence="1 2">
    <name type="scientific">Clostridium sartagoforme</name>
    <dbReference type="NCBI Taxonomy" id="84031"/>
    <lineage>
        <taxon>Bacteria</taxon>
        <taxon>Bacillati</taxon>
        <taxon>Bacillota</taxon>
        <taxon>Clostridia</taxon>
        <taxon>Eubacteriales</taxon>
        <taxon>Clostridiaceae</taxon>
        <taxon>Clostridium</taxon>
    </lineage>
</organism>
<comment type="caution">
    <text evidence="1">The sequence shown here is derived from an EMBL/GenBank/DDBJ whole genome shotgun (WGS) entry which is preliminary data.</text>
</comment>
<gene>
    <name evidence="1" type="ORF">E5347_02180</name>
</gene>
<reference evidence="1 2" key="1">
    <citation type="submission" date="2019-04" db="EMBL/GenBank/DDBJ databases">
        <title>Microbes associate with the intestines of laboratory mice.</title>
        <authorList>
            <person name="Navarre W."/>
            <person name="Wong E."/>
            <person name="Huang K."/>
            <person name="Tropini C."/>
            <person name="Ng K."/>
            <person name="Yu B."/>
        </authorList>
    </citation>
    <scope>NUCLEOTIDE SEQUENCE [LARGE SCALE GENOMIC DNA]</scope>
    <source>
        <strain evidence="1 2">NM50_B9-20</strain>
    </source>
</reference>
<protein>
    <submittedName>
        <fullName evidence="1">Uncharacterized protein</fullName>
    </submittedName>
</protein>
<proteinExistence type="predicted"/>
<dbReference type="AlphaFoldDB" id="A0A4S2DPC6"/>
<keyword evidence="2" id="KW-1185">Reference proteome</keyword>
<name>A0A4S2DPC6_9CLOT</name>
<dbReference type="Proteomes" id="UP000306888">
    <property type="component" value="Unassembled WGS sequence"/>
</dbReference>
<evidence type="ECO:0000313" key="2">
    <source>
        <dbReference type="Proteomes" id="UP000306888"/>
    </source>
</evidence>
<sequence length="91" mass="10136">MNKKISLSIISLLLLVVILLFAFPGNKTYKDPYGNIYKYKLTVTGTMPNAKAETTFVILSNEANLTFDDVANSFLSSNSNDHLDIYLVTVK</sequence>
<accession>A0A4S2DPC6</accession>
<dbReference type="EMBL" id="SRYR01000001">
    <property type="protein sequence ID" value="TGY43642.1"/>
    <property type="molecule type" value="Genomic_DNA"/>
</dbReference>
<dbReference type="RefSeq" id="WP_136004154.1">
    <property type="nucleotide sequence ID" value="NZ_SRYR01000001.1"/>
</dbReference>
<evidence type="ECO:0000313" key="1">
    <source>
        <dbReference type="EMBL" id="TGY43642.1"/>
    </source>
</evidence>